<evidence type="ECO:0000259" key="1">
    <source>
        <dbReference type="PROSITE" id="PS50853"/>
    </source>
</evidence>
<evidence type="ECO:0000313" key="3">
    <source>
        <dbReference type="Proteomes" id="UP000683493"/>
    </source>
</evidence>
<sequence length="223" mass="24537">MSILHPLLDIVDVNVRDMSHVELGNFAINLADAFARHKDFQGEGAIPKPMCQLDVLRGLGVSHLAVTKEAESGNRFKKVERDASRPMVELHTTMLINWAAYRSVTENKPTLITELDLRPKLKGSKGTLHVEVTAPENPKAKHGKSGVALISVNRVPGAMAYYIGICKGDPSLPESWSTVGPFHKSRNMELTGLEPGQVYYFKVYCSGPSGQSEWSSIISLRIL</sequence>
<organism evidence="2 3">
    <name type="scientific">Geomonas diazotrophica</name>
    <dbReference type="NCBI Taxonomy" id="2843197"/>
    <lineage>
        <taxon>Bacteria</taxon>
        <taxon>Pseudomonadati</taxon>
        <taxon>Thermodesulfobacteriota</taxon>
        <taxon>Desulfuromonadia</taxon>
        <taxon>Geobacterales</taxon>
        <taxon>Geobacteraceae</taxon>
        <taxon>Geomonas</taxon>
    </lineage>
</organism>
<dbReference type="EMBL" id="CP076724">
    <property type="protein sequence ID" value="QWV98234.1"/>
    <property type="molecule type" value="Genomic_DNA"/>
</dbReference>
<accession>A0ABX8JKR0</accession>
<proteinExistence type="predicted"/>
<keyword evidence="3" id="KW-1185">Reference proteome</keyword>
<dbReference type="PROSITE" id="PS50853">
    <property type="entry name" value="FN3"/>
    <property type="match status" value="1"/>
</dbReference>
<feature type="domain" description="Fibronectin type-III" evidence="1">
    <location>
        <begin position="134"/>
        <end position="223"/>
    </location>
</feature>
<dbReference type="InterPro" id="IPR003961">
    <property type="entry name" value="FN3_dom"/>
</dbReference>
<dbReference type="CDD" id="cd00063">
    <property type="entry name" value="FN3"/>
    <property type="match status" value="1"/>
</dbReference>
<dbReference type="Proteomes" id="UP000683493">
    <property type="component" value="Chromosome"/>
</dbReference>
<gene>
    <name evidence="2" type="ORF">KP005_02780</name>
</gene>
<name>A0ABX8JKR0_9BACT</name>
<reference evidence="2 3" key="1">
    <citation type="submission" date="2021-06" db="EMBL/GenBank/DDBJ databases">
        <title>Gemonas diversity in paddy soil.</title>
        <authorList>
            <person name="Liu G."/>
        </authorList>
    </citation>
    <scope>NUCLEOTIDE SEQUENCE [LARGE SCALE GENOMIC DNA]</scope>
    <source>
        <strain evidence="2 3">RG29</strain>
    </source>
</reference>
<protein>
    <submittedName>
        <fullName evidence="2">Fibronectin type III domain-containing protein</fullName>
    </submittedName>
</protein>
<evidence type="ECO:0000313" key="2">
    <source>
        <dbReference type="EMBL" id="QWV98234.1"/>
    </source>
</evidence>